<evidence type="ECO:0000313" key="6">
    <source>
        <dbReference type="EMBL" id="SEO61936.1"/>
    </source>
</evidence>
<keyword evidence="3 4" id="KW-0418">Kinase</keyword>
<dbReference type="Gene3D" id="3.40.1190.20">
    <property type="match status" value="1"/>
</dbReference>
<dbReference type="PRINTS" id="PR00990">
    <property type="entry name" value="RIBOKINASE"/>
</dbReference>
<comment type="similarity">
    <text evidence="1 4">Belongs to the carbohydrate kinase PfkB family.</text>
</comment>
<keyword evidence="7" id="KW-1185">Reference proteome</keyword>
<dbReference type="STRING" id="310780.SAMN05216267_103312"/>
<accession>A0A1H8R6H0</accession>
<organism evidence="6 7">
    <name type="scientific">Actinacidiphila rubida</name>
    <dbReference type="NCBI Taxonomy" id="310780"/>
    <lineage>
        <taxon>Bacteria</taxon>
        <taxon>Bacillati</taxon>
        <taxon>Actinomycetota</taxon>
        <taxon>Actinomycetes</taxon>
        <taxon>Kitasatosporales</taxon>
        <taxon>Streptomycetaceae</taxon>
        <taxon>Actinacidiphila</taxon>
    </lineage>
</organism>
<reference evidence="6 7" key="1">
    <citation type="submission" date="2016-10" db="EMBL/GenBank/DDBJ databases">
        <authorList>
            <person name="de Groot N.N."/>
        </authorList>
    </citation>
    <scope>NUCLEOTIDE SEQUENCE [LARGE SCALE GENOMIC DNA]</scope>
    <source>
        <strain evidence="6 7">CGMCC 4.2026</strain>
    </source>
</reference>
<dbReference type="InterPro" id="IPR011611">
    <property type="entry name" value="PfkB_dom"/>
</dbReference>
<dbReference type="CDD" id="cd01942">
    <property type="entry name" value="ribokinase_group_A"/>
    <property type="match status" value="1"/>
</dbReference>
<proteinExistence type="inferred from homology"/>
<evidence type="ECO:0000313" key="7">
    <source>
        <dbReference type="Proteomes" id="UP000181951"/>
    </source>
</evidence>
<evidence type="ECO:0000256" key="3">
    <source>
        <dbReference type="ARBA" id="ARBA00022777"/>
    </source>
</evidence>
<dbReference type="EMBL" id="FODD01000033">
    <property type="protein sequence ID" value="SEO61936.1"/>
    <property type="molecule type" value="Genomic_DNA"/>
</dbReference>
<feature type="domain" description="Carbohydrate kinase PfkB" evidence="5">
    <location>
        <begin position="25"/>
        <end position="296"/>
    </location>
</feature>
<dbReference type="Proteomes" id="UP000181951">
    <property type="component" value="Unassembled WGS sequence"/>
</dbReference>
<evidence type="ECO:0000256" key="4">
    <source>
        <dbReference type="RuleBase" id="RU003704"/>
    </source>
</evidence>
<dbReference type="Pfam" id="PF00294">
    <property type="entry name" value="PfkB"/>
    <property type="match status" value="1"/>
</dbReference>
<dbReference type="OrthoDB" id="9779730at2"/>
<dbReference type="SUPFAM" id="SSF53613">
    <property type="entry name" value="Ribokinase-like"/>
    <property type="match status" value="1"/>
</dbReference>
<protein>
    <submittedName>
        <fullName evidence="6">Adenosine kinase</fullName>
    </submittedName>
</protein>
<evidence type="ECO:0000256" key="2">
    <source>
        <dbReference type="ARBA" id="ARBA00022679"/>
    </source>
</evidence>
<dbReference type="InterPro" id="IPR002139">
    <property type="entry name" value="Ribo/fructo_kinase"/>
</dbReference>
<evidence type="ECO:0000259" key="5">
    <source>
        <dbReference type="Pfam" id="PF00294"/>
    </source>
</evidence>
<gene>
    <name evidence="6" type="ORF">SAMN05216267_103312</name>
</gene>
<dbReference type="GO" id="GO:0016301">
    <property type="term" value="F:kinase activity"/>
    <property type="evidence" value="ECO:0007669"/>
    <property type="project" value="UniProtKB-KW"/>
</dbReference>
<dbReference type="InterPro" id="IPR002173">
    <property type="entry name" value="Carboh/pur_kinase_PfkB_CS"/>
</dbReference>
<dbReference type="PANTHER" id="PTHR10584:SF166">
    <property type="entry name" value="RIBOKINASE"/>
    <property type="match status" value="1"/>
</dbReference>
<sequence length="328" mass="33708">MRIAVTGSIASDHLMVFPGRFSEQLIEGQLERVSLSFLADDLVVRRGGVGANIAFALARLGVDAPLLVGAAGVDFGEYGQWLAAAGVDTCAVRVSASLHTARFVCTTDRDQNQIATFYAGAMAEASRIDLEQVAAGAGGVDVVLVGADDPQAMLAHTAAARRLGAQLAADPSQQLARLDRGQVRDLVDGARWLFTNAYEAALLVERSGWSAGEILQRVGTWITTLGPDGVRLAAHGEPDTHLPAVPCAAVADPTGAGDAFRAGFLAAVAAGLRQPHAAMLGCAMATTVLESVGTQEYKLAAGDLSQKLAAAYGPAAARAIEPALGGAP</sequence>
<dbReference type="PROSITE" id="PS00584">
    <property type="entry name" value="PFKB_KINASES_2"/>
    <property type="match status" value="1"/>
</dbReference>
<dbReference type="InterPro" id="IPR029056">
    <property type="entry name" value="Ribokinase-like"/>
</dbReference>
<dbReference type="PANTHER" id="PTHR10584">
    <property type="entry name" value="SUGAR KINASE"/>
    <property type="match status" value="1"/>
</dbReference>
<dbReference type="RefSeq" id="WP_069465380.1">
    <property type="nucleotide sequence ID" value="NZ_FODD01000033.1"/>
</dbReference>
<keyword evidence="2 4" id="KW-0808">Transferase</keyword>
<dbReference type="AlphaFoldDB" id="A0A1H8R6H0"/>
<evidence type="ECO:0000256" key="1">
    <source>
        <dbReference type="ARBA" id="ARBA00010688"/>
    </source>
</evidence>
<dbReference type="GO" id="GO:0006796">
    <property type="term" value="P:phosphate-containing compound metabolic process"/>
    <property type="evidence" value="ECO:0007669"/>
    <property type="project" value="UniProtKB-ARBA"/>
</dbReference>
<name>A0A1H8R6H0_9ACTN</name>